<reference evidence="2 3" key="1">
    <citation type="submission" date="2021-02" db="EMBL/GenBank/DDBJ databases">
        <title>Variation within the Batrachochytrium salamandrivorans European outbreak.</title>
        <authorList>
            <person name="Kelly M."/>
            <person name="Pasmans F."/>
            <person name="Shea T.P."/>
            <person name="Munoz J.F."/>
            <person name="Carranza S."/>
            <person name="Cuomo C.A."/>
            <person name="Martel A."/>
        </authorList>
    </citation>
    <scope>NUCLEOTIDE SEQUENCE [LARGE SCALE GENOMIC DNA]</scope>
    <source>
        <strain evidence="2 3">AMFP18/2</strain>
    </source>
</reference>
<keyword evidence="3" id="KW-1185">Reference proteome</keyword>
<evidence type="ECO:0000256" key="1">
    <source>
        <dbReference type="SAM" id="Phobius"/>
    </source>
</evidence>
<protein>
    <submittedName>
        <fullName evidence="2">Uncharacterized protein</fullName>
    </submittedName>
</protein>
<proteinExistence type="predicted"/>
<evidence type="ECO:0000313" key="3">
    <source>
        <dbReference type="Proteomes" id="UP001648503"/>
    </source>
</evidence>
<sequence length="138" mass="15160">MAVISKLHNQVLASYTSSAVAEPSAVSTSVAASFVEVQLGANSQIKPLLPPSPTKNTMLTNSTGHLSKIAEAIDTTTNESSEWHIIHVIIALHILLFIAWVFKIIRAKSAWRLSSYTHVDKASSLRNLRNIKRVKQML</sequence>
<dbReference type="Proteomes" id="UP001648503">
    <property type="component" value="Unassembled WGS sequence"/>
</dbReference>
<accession>A0ABQ8F4P9</accession>
<dbReference type="EMBL" id="JAFCIX010000390">
    <property type="protein sequence ID" value="KAH6592140.1"/>
    <property type="molecule type" value="Genomic_DNA"/>
</dbReference>
<evidence type="ECO:0000313" key="2">
    <source>
        <dbReference type="EMBL" id="KAH6592140.1"/>
    </source>
</evidence>
<feature type="transmembrane region" description="Helical" evidence="1">
    <location>
        <begin position="85"/>
        <end position="105"/>
    </location>
</feature>
<organism evidence="2 3">
    <name type="scientific">Batrachochytrium salamandrivorans</name>
    <dbReference type="NCBI Taxonomy" id="1357716"/>
    <lineage>
        <taxon>Eukaryota</taxon>
        <taxon>Fungi</taxon>
        <taxon>Fungi incertae sedis</taxon>
        <taxon>Chytridiomycota</taxon>
        <taxon>Chytridiomycota incertae sedis</taxon>
        <taxon>Chytridiomycetes</taxon>
        <taxon>Rhizophydiales</taxon>
        <taxon>Rhizophydiales incertae sedis</taxon>
        <taxon>Batrachochytrium</taxon>
    </lineage>
</organism>
<comment type="caution">
    <text evidence="2">The sequence shown here is derived from an EMBL/GenBank/DDBJ whole genome shotgun (WGS) entry which is preliminary data.</text>
</comment>
<name>A0ABQ8F4P9_9FUNG</name>
<keyword evidence="1" id="KW-1133">Transmembrane helix</keyword>
<gene>
    <name evidence="2" type="ORF">BASA50_008286</name>
</gene>
<keyword evidence="1" id="KW-0812">Transmembrane</keyword>
<keyword evidence="1" id="KW-0472">Membrane</keyword>